<evidence type="ECO:0000256" key="1">
    <source>
        <dbReference type="ARBA" id="ARBA00001353"/>
    </source>
</evidence>
<dbReference type="InterPro" id="IPR043133">
    <property type="entry name" value="GTP-CH-I_C/QueF"/>
</dbReference>
<proteinExistence type="inferred from homology"/>
<dbReference type="EMBL" id="CP046171">
    <property type="protein sequence ID" value="QIS01327.1"/>
    <property type="molecule type" value="Genomic_DNA"/>
</dbReference>
<dbReference type="Gene3D" id="3.30.1130.10">
    <property type="match status" value="1"/>
</dbReference>
<dbReference type="CDD" id="cd00534">
    <property type="entry name" value="DHNA_DHNTPE"/>
    <property type="match status" value="1"/>
</dbReference>
<gene>
    <name evidence="10" type="primary">folB</name>
    <name evidence="10" type="ORF">F5X71_02480</name>
</gene>
<keyword evidence="4 8" id="KW-0289">Folate biosynthesis</keyword>
<dbReference type="EC" id="4.1.2.25" evidence="8"/>
<comment type="similarity">
    <text evidence="3 8">Belongs to the DHNA family.</text>
</comment>
<dbReference type="InterPro" id="IPR006157">
    <property type="entry name" value="FolB_dom"/>
</dbReference>
<dbReference type="SUPFAM" id="SSF55620">
    <property type="entry name" value="Tetrahydrobiopterin biosynthesis enzymes-like"/>
    <property type="match status" value="1"/>
</dbReference>
<dbReference type="GO" id="GO:0046654">
    <property type="term" value="P:tetrahydrofolate biosynthetic process"/>
    <property type="evidence" value="ECO:0007669"/>
    <property type="project" value="UniProtKB-UniRule"/>
</dbReference>
<dbReference type="InterPro" id="IPR006156">
    <property type="entry name" value="Dihydroneopterin_aldolase"/>
</dbReference>
<evidence type="ECO:0000313" key="10">
    <source>
        <dbReference type="EMBL" id="QIS01327.1"/>
    </source>
</evidence>
<dbReference type="UniPathway" id="UPA00077">
    <property type="reaction ID" value="UER00154"/>
</dbReference>
<evidence type="ECO:0000256" key="8">
    <source>
        <dbReference type="RuleBase" id="RU362079"/>
    </source>
</evidence>
<evidence type="ECO:0000256" key="3">
    <source>
        <dbReference type="ARBA" id="ARBA00005708"/>
    </source>
</evidence>
<dbReference type="NCBIfam" id="TIGR00525">
    <property type="entry name" value="folB"/>
    <property type="match status" value="1"/>
</dbReference>
<keyword evidence="5 8" id="KW-0456">Lyase</keyword>
<dbReference type="NCBIfam" id="TIGR00526">
    <property type="entry name" value="folB_dom"/>
    <property type="match status" value="1"/>
</dbReference>
<dbReference type="GO" id="GO:0046656">
    <property type="term" value="P:folic acid biosynthetic process"/>
    <property type="evidence" value="ECO:0007669"/>
    <property type="project" value="UniProtKB-UniRule"/>
</dbReference>
<comment type="catalytic activity">
    <reaction evidence="1 8">
        <text>7,8-dihydroneopterin = 6-hydroxymethyl-7,8-dihydropterin + glycolaldehyde</text>
        <dbReference type="Rhea" id="RHEA:10540"/>
        <dbReference type="ChEBI" id="CHEBI:17001"/>
        <dbReference type="ChEBI" id="CHEBI:17071"/>
        <dbReference type="ChEBI" id="CHEBI:44841"/>
        <dbReference type="EC" id="4.1.2.25"/>
    </reaction>
</comment>
<evidence type="ECO:0000256" key="6">
    <source>
        <dbReference type="ARBA" id="ARBA00032903"/>
    </source>
</evidence>
<dbReference type="Pfam" id="PF02152">
    <property type="entry name" value="FolB"/>
    <property type="match status" value="1"/>
</dbReference>
<comment type="pathway">
    <text evidence="2 8">Cofactor biosynthesis; tetrahydrofolate biosynthesis; 2-amino-4-hydroxy-6-hydroxymethyl-7,8-dihydropteridine diphosphate from 7,8-dihydroneopterin triphosphate: step 3/4.</text>
</comment>
<dbReference type="PANTHER" id="PTHR42844:SF1">
    <property type="entry name" value="DIHYDRONEOPTERIN ALDOLASE 1-RELATED"/>
    <property type="match status" value="1"/>
</dbReference>
<evidence type="ECO:0000256" key="5">
    <source>
        <dbReference type="ARBA" id="ARBA00023239"/>
    </source>
</evidence>
<dbReference type="Proteomes" id="UP000501705">
    <property type="component" value="Chromosome"/>
</dbReference>
<accession>A0A6G9XK88</accession>
<evidence type="ECO:0000256" key="2">
    <source>
        <dbReference type="ARBA" id="ARBA00005013"/>
    </source>
</evidence>
<feature type="domain" description="Dihydroneopterin aldolase/epimerase" evidence="9">
    <location>
        <begin position="26"/>
        <end position="138"/>
    </location>
</feature>
<dbReference type="AlphaFoldDB" id="A0A6G9XK88"/>
<evidence type="ECO:0000313" key="11">
    <source>
        <dbReference type="Proteomes" id="UP000501705"/>
    </source>
</evidence>
<comment type="function">
    <text evidence="8">Catalyzes the conversion of 7,8-dihydroneopterin to 6-hydroxymethyl-7,8-dihydropterin.</text>
</comment>
<evidence type="ECO:0000256" key="4">
    <source>
        <dbReference type="ARBA" id="ARBA00022909"/>
    </source>
</evidence>
<reference evidence="10 11" key="1">
    <citation type="journal article" date="2019" name="ACS Chem. Biol.">
        <title>Identification and Mobilization of a Cryptic Antibiotic Biosynthesis Gene Locus from a Human-Pathogenic Nocardia Isolate.</title>
        <authorList>
            <person name="Herisse M."/>
            <person name="Ishida K."/>
            <person name="Porter J.L."/>
            <person name="Howden B."/>
            <person name="Hertweck C."/>
            <person name="Stinear T.P."/>
            <person name="Pidot S.J."/>
        </authorList>
    </citation>
    <scope>NUCLEOTIDE SEQUENCE [LARGE SCALE GENOMIC DNA]</scope>
    <source>
        <strain evidence="10 11">AUSMDU00024985</strain>
    </source>
</reference>
<dbReference type="PANTHER" id="PTHR42844">
    <property type="entry name" value="DIHYDRONEOPTERIN ALDOLASE 1-RELATED"/>
    <property type="match status" value="1"/>
</dbReference>
<comment type="catalytic activity">
    <reaction evidence="7">
        <text>7,8-dihydroneopterin + O2 = 7,8-dihydroxanthopterin + glycolaldehyde + formate + H(+)</text>
        <dbReference type="Rhea" id="RHEA:45332"/>
        <dbReference type="ChEBI" id="CHEBI:15378"/>
        <dbReference type="ChEBI" id="CHEBI:15379"/>
        <dbReference type="ChEBI" id="CHEBI:15740"/>
        <dbReference type="ChEBI" id="CHEBI:17001"/>
        <dbReference type="ChEBI" id="CHEBI:17071"/>
        <dbReference type="ChEBI" id="CHEBI:85130"/>
        <dbReference type="EC" id="1.13.11.81"/>
    </reaction>
</comment>
<organism evidence="10 11">
    <name type="scientific">Nocardia brasiliensis</name>
    <dbReference type="NCBI Taxonomy" id="37326"/>
    <lineage>
        <taxon>Bacteria</taxon>
        <taxon>Bacillati</taxon>
        <taxon>Actinomycetota</taxon>
        <taxon>Actinomycetes</taxon>
        <taxon>Mycobacteriales</taxon>
        <taxon>Nocardiaceae</taxon>
        <taxon>Nocardia</taxon>
    </lineage>
</organism>
<protein>
    <recommendedName>
        <fullName evidence="6 8">7,8-dihydroneopterin aldolase</fullName>
        <ecNumber evidence="8">4.1.2.25</ecNumber>
    </recommendedName>
</protein>
<dbReference type="GO" id="GO:0004150">
    <property type="term" value="F:dihydroneopterin aldolase activity"/>
    <property type="evidence" value="ECO:0007669"/>
    <property type="project" value="UniProtKB-UniRule"/>
</dbReference>
<evidence type="ECO:0000259" key="9">
    <source>
        <dbReference type="SMART" id="SM00905"/>
    </source>
</evidence>
<evidence type="ECO:0000256" key="7">
    <source>
        <dbReference type="ARBA" id="ARBA00052077"/>
    </source>
</evidence>
<dbReference type="RefSeq" id="WP_167460474.1">
    <property type="nucleotide sequence ID" value="NZ_CP046171.1"/>
</dbReference>
<name>A0A6G9XK88_NOCBR</name>
<dbReference type="GO" id="GO:0005737">
    <property type="term" value="C:cytoplasm"/>
    <property type="evidence" value="ECO:0007669"/>
    <property type="project" value="TreeGrafter"/>
</dbReference>
<dbReference type="SMART" id="SM00905">
    <property type="entry name" value="FolB"/>
    <property type="match status" value="1"/>
</dbReference>
<dbReference type="FunFam" id="3.30.1130.10:FF:000003">
    <property type="entry name" value="7,8-dihydroneopterin aldolase"/>
    <property type="match status" value="1"/>
</dbReference>
<sequence>MSGTRTGAERSAAQQDISIGRGAHRIELRGLRAFGYHGVFEHERRDGQEFVVDLTVWLDFARAVATDDIADTVHYGELADNAVRIIEGPPRNLIETVVSEIADDVMTDPRVTAVEAVVHKPSAPIAHTFADVRVVATRYREERRE</sequence>